<dbReference type="Proteomes" id="UP001162992">
    <property type="component" value="Chromosome 18"/>
</dbReference>
<name>A0ACC2B2D3_DIPCM</name>
<reference evidence="2" key="1">
    <citation type="journal article" date="2024" name="Proc. Natl. Acad. Sci. U.S.A.">
        <title>Extraordinary preservation of gene collinearity over three hundred million years revealed in homosporous lycophytes.</title>
        <authorList>
            <person name="Li C."/>
            <person name="Wickell D."/>
            <person name="Kuo L.Y."/>
            <person name="Chen X."/>
            <person name="Nie B."/>
            <person name="Liao X."/>
            <person name="Peng D."/>
            <person name="Ji J."/>
            <person name="Jenkins J."/>
            <person name="Williams M."/>
            <person name="Shu S."/>
            <person name="Plott C."/>
            <person name="Barry K."/>
            <person name="Rajasekar S."/>
            <person name="Grimwood J."/>
            <person name="Han X."/>
            <person name="Sun S."/>
            <person name="Hou Z."/>
            <person name="He W."/>
            <person name="Dai G."/>
            <person name="Sun C."/>
            <person name="Schmutz J."/>
            <person name="Leebens-Mack J.H."/>
            <person name="Li F.W."/>
            <person name="Wang L."/>
        </authorList>
    </citation>
    <scope>NUCLEOTIDE SEQUENCE [LARGE SCALE GENOMIC DNA]</scope>
    <source>
        <strain evidence="2">cv. PW_Plant_1</strain>
    </source>
</reference>
<evidence type="ECO:0000313" key="2">
    <source>
        <dbReference type="Proteomes" id="UP001162992"/>
    </source>
</evidence>
<sequence length="801" mass="89450">MGCLCSKQSVAEEDFESPKEKVVVRPQVRRASGSARVETSETLIEKEKGQPRVRSKQNGTIGAAALRDEVTERRRDRLVVQTEINPKLGNLPRPLEGEQVAAGWPAWLSAVAGEAIKGWIPRRADSFEKLDKIGQGTYSNVYKARDLDSGRIVALKKVRFDNLEPESVRFMAREIQVLRRLDHPNVVKLDGLVTSRMSCSLYLVFEYMEHDLAGLAACPGIMFTEAQVKCYLQQLLRGLDHCHSRGVLHRDIKGSNLLLDNSGILKIADFGLATFFRPDQKQVLTSRVVTLWYRPPELLLGATDYGVGVDLWSTGCILAELLAGKPIMPGRTEVEQLHKIFKLCGSPSEEYWKKSKLPHATIFKPQQPYKRCILDTFKDFPASSLALLDMLLAIEPADRGTASAALKSEFFTTNPYACDPASLPQYPPSKELDAKLRDEEARRQRAAGGRGINAEASRRQGGRERSKAVPAPDANAELSISLQKRRTHGHSSKSKSEKFVPLTEETAVGFPIEPPKPGKGSNEIHDFSPIPQTRLVVPSASSRSGPQMLLNQSLAAPGWNKKLKEHDPRMAPPRPPARTSKPVTMSFSSQTSHGQKEASADLSNLSNLVATRHRSTGHHRRDRVEARQREWDGNNEPTLYRRNQTYGNAREQLEASKQENTCDVSAKQEHMDSHQVDAVYMPETVPQSTKIADSSYGKEFPNGHKDRDGLASTKDSFMGHEVEAERMYHSGPLLRPGYSSHVDIEELLDNHDRQLQRAARKAAQELEHGRHLSSPVEEKKTIDHKARQLGQNDVKFLEPND</sequence>
<gene>
    <name evidence="1" type="ORF">O6H91_18G068500</name>
</gene>
<keyword evidence="2" id="KW-1185">Reference proteome</keyword>
<evidence type="ECO:0000313" key="1">
    <source>
        <dbReference type="EMBL" id="KAJ7523924.1"/>
    </source>
</evidence>
<comment type="caution">
    <text evidence="1">The sequence shown here is derived from an EMBL/GenBank/DDBJ whole genome shotgun (WGS) entry which is preliminary data.</text>
</comment>
<protein>
    <submittedName>
        <fullName evidence="1">Uncharacterized protein</fullName>
    </submittedName>
</protein>
<dbReference type="EMBL" id="CM055109">
    <property type="protein sequence ID" value="KAJ7523924.1"/>
    <property type="molecule type" value="Genomic_DNA"/>
</dbReference>
<proteinExistence type="predicted"/>
<accession>A0ACC2B2D3</accession>
<organism evidence="1 2">
    <name type="scientific">Diphasiastrum complanatum</name>
    <name type="common">Issler's clubmoss</name>
    <name type="synonym">Lycopodium complanatum</name>
    <dbReference type="NCBI Taxonomy" id="34168"/>
    <lineage>
        <taxon>Eukaryota</taxon>
        <taxon>Viridiplantae</taxon>
        <taxon>Streptophyta</taxon>
        <taxon>Embryophyta</taxon>
        <taxon>Tracheophyta</taxon>
        <taxon>Lycopodiopsida</taxon>
        <taxon>Lycopodiales</taxon>
        <taxon>Lycopodiaceae</taxon>
        <taxon>Lycopodioideae</taxon>
        <taxon>Diphasiastrum</taxon>
    </lineage>
</organism>